<feature type="region of interest" description="Disordered" evidence="1">
    <location>
        <begin position="41"/>
        <end position="77"/>
    </location>
</feature>
<feature type="signal peptide" evidence="2">
    <location>
        <begin position="1"/>
        <end position="24"/>
    </location>
</feature>
<reference evidence="3 4" key="1">
    <citation type="submission" date="2024-02" db="EMBL/GenBank/DDBJ databases">
        <title>Herpetosiphon gulosus NBRC 112829.</title>
        <authorList>
            <person name="Ichikawa N."/>
            <person name="Katano-Makiyama Y."/>
            <person name="Hidaka K."/>
        </authorList>
    </citation>
    <scope>NUCLEOTIDE SEQUENCE [LARGE SCALE GENOMIC DNA]</scope>
    <source>
        <strain evidence="3 4">NBRC 112829</strain>
    </source>
</reference>
<feature type="compositionally biased region" description="Low complexity" evidence="1">
    <location>
        <begin position="46"/>
        <end position="77"/>
    </location>
</feature>
<dbReference type="EMBL" id="BAABRU010000012">
    <property type="protein sequence ID" value="GAA5529684.1"/>
    <property type="molecule type" value="Genomic_DNA"/>
</dbReference>
<feature type="chain" id="PRO_5047477674" description="Lipoprotein" evidence="2">
    <location>
        <begin position="25"/>
        <end position="306"/>
    </location>
</feature>
<evidence type="ECO:0000313" key="3">
    <source>
        <dbReference type="EMBL" id="GAA5529684.1"/>
    </source>
</evidence>
<name>A0ABP9X2X7_9CHLR</name>
<evidence type="ECO:0000313" key="4">
    <source>
        <dbReference type="Proteomes" id="UP001428290"/>
    </source>
</evidence>
<proteinExistence type="predicted"/>
<evidence type="ECO:0000256" key="2">
    <source>
        <dbReference type="SAM" id="SignalP"/>
    </source>
</evidence>
<organism evidence="3 4">
    <name type="scientific">Herpetosiphon gulosus</name>
    <dbReference type="NCBI Taxonomy" id="1973496"/>
    <lineage>
        <taxon>Bacteria</taxon>
        <taxon>Bacillati</taxon>
        <taxon>Chloroflexota</taxon>
        <taxon>Chloroflexia</taxon>
        <taxon>Herpetosiphonales</taxon>
        <taxon>Herpetosiphonaceae</taxon>
        <taxon>Herpetosiphon</taxon>
    </lineage>
</organism>
<accession>A0ABP9X2X7</accession>
<keyword evidence="2" id="KW-0732">Signal</keyword>
<evidence type="ECO:0000256" key="1">
    <source>
        <dbReference type="SAM" id="MobiDB-lite"/>
    </source>
</evidence>
<evidence type="ECO:0008006" key="5">
    <source>
        <dbReference type="Google" id="ProtNLM"/>
    </source>
</evidence>
<dbReference type="Proteomes" id="UP001428290">
    <property type="component" value="Unassembled WGS sequence"/>
</dbReference>
<dbReference type="RefSeq" id="WP_345723281.1">
    <property type="nucleotide sequence ID" value="NZ_BAABRU010000012.1"/>
</dbReference>
<comment type="caution">
    <text evidence="3">The sequence shown here is derived from an EMBL/GenBank/DDBJ whole genome shotgun (WGS) entry which is preliminary data.</text>
</comment>
<keyword evidence="4" id="KW-1185">Reference proteome</keyword>
<protein>
    <recommendedName>
        <fullName evidence="5">Lipoprotein</fullName>
    </recommendedName>
</protein>
<gene>
    <name evidence="3" type="ORF">Hgul01_03498</name>
</gene>
<sequence>MAQGLWARRWAKFQAVGLILPILAACGASTTEDRTIALATVPPPTATATTAPTEVPVATSEPTVAATNPPATTATTEASPTATFTPEQAELERRFRAAVSDAEIAEPSEISDKLTIVDPSNSNLVWDEATGRVLVATWTSWNGYDSLVGQETTTTRETWVTAVPEMQNFCKAYVPTSDVPLTLRLEQLLGLPANNGKNRIVHLWVPAEDLFRPSPDPEISDSIAQLEMPEPSAFSSQQDYEFSRDWFNLQRSLSYDPKNGYPWTRLGYTYDWGNQASEVGLSEFVVWAKTTVKVESVTQNAEYCQP</sequence>